<dbReference type="AlphaFoldDB" id="A0A3Q9IRV2"/>
<sequence length="269" mass="32148">MMKNFIGFLLVIILMSSCSEYQKLLKSGDSQAMYKKAVEYYNNGDYTKASNLFDGIRMVFQGTSKAQSVAYYRAFCSYNQKDYEVAAELFKQFVSIYPESSYAEECLYMIGYCNFLASPKARLDQSVTEKAMESFQLYLSRYPNSSRKEQINEYMDEMRDKLSYKDYLSARNYYLREKYKSAVVSLENCLKDYPGSKYREEIMYMLFNSKYEMAVNSIEDKQYERYNAAKEEYYYFLNEYPESRYVKEMARKYEIINEFLKPYDVDEEE</sequence>
<name>A0A3Q9IRV2_9BACT</name>
<evidence type="ECO:0000256" key="1">
    <source>
        <dbReference type="ARBA" id="ARBA00022729"/>
    </source>
</evidence>
<keyword evidence="3" id="KW-0998">Cell outer membrane</keyword>
<dbReference type="RefSeq" id="WP_106480240.1">
    <property type="nucleotide sequence ID" value="NZ_CP032819.1"/>
</dbReference>
<dbReference type="InterPro" id="IPR017689">
    <property type="entry name" value="BamD"/>
</dbReference>
<evidence type="ECO:0000256" key="3">
    <source>
        <dbReference type="ARBA" id="ARBA00023237"/>
    </source>
</evidence>
<feature type="domain" description="Outer membrane lipoprotein BamD-like" evidence="4">
    <location>
        <begin position="29"/>
        <end position="183"/>
    </location>
</feature>
<dbReference type="SUPFAM" id="SSF48452">
    <property type="entry name" value="TPR-like"/>
    <property type="match status" value="1"/>
</dbReference>
<dbReference type="EMBL" id="CP032819">
    <property type="protein sequence ID" value="AZS29511.1"/>
    <property type="molecule type" value="Genomic_DNA"/>
</dbReference>
<dbReference type="InterPro" id="IPR039565">
    <property type="entry name" value="BamD-like"/>
</dbReference>
<accession>A0A3Q9IRV2</accession>
<proteinExistence type="predicted"/>
<dbReference type="Gene3D" id="1.25.40.10">
    <property type="entry name" value="Tetratricopeptide repeat domain"/>
    <property type="match status" value="1"/>
</dbReference>
<evidence type="ECO:0000313" key="5">
    <source>
        <dbReference type="EMBL" id="AZS29511.1"/>
    </source>
</evidence>
<gene>
    <name evidence="5" type="primary">bamD</name>
    <name evidence="5" type="ORF">D8S85_08010</name>
</gene>
<dbReference type="Proteomes" id="UP000270673">
    <property type="component" value="Chromosome"/>
</dbReference>
<dbReference type="InterPro" id="IPR011990">
    <property type="entry name" value="TPR-like_helical_dom_sf"/>
</dbReference>
<evidence type="ECO:0000259" key="4">
    <source>
        <dbReference type="Pfam" id="PF13525"/>
    </source>
</evidence>
<reference evidence="5 6" key="1">
    <citation type="submission" date="2018-10" db="EMBL/GenBank/DDBJ databases">
        <title>Butyricimonas faecalis sp. nov., isolated from human faeces and emended description of the genus Butyricimonas.</title>
        <authorList>
            <person name="Le Roy T."/>
            <person name="Van der Smissen P."/>
            <person name="Paquot A."/>
            <person name="Delzenne N."/>
            <person name="Muccioli G."/>
            <person name="Collet J.-F."/>
            <person name="Cani P.D."/>
        </authorList>
    </citation>
    <scope>NUCLEOTIDE SEQUENCE [LARGE SCALE GENOMIC DNA]</scope>
    <source>
        <strain evidence="5 6">H184</strain>
    </source>
</reference>
<dbReference type="Pfam" id="PF13525">
    <property type="entry name" value="YfiO"/>
    <property type="match status" value="1"/>
</dbReference>
<keyword evidence="2" id="KW-0472">Membrane</keyword>
<dbReference type="KEGG" id="buy:D8S85_08010"/>
<keyword evidence="1" id="KW-0732">Signal</keyword>
<keyword evidence="6" id="KW-1185">Reference proteome</keyword>
<dbReference type="OrthoDB" id="9770761at2"/>
<dbReference type="PROSITE" id="PS51257">
    <property type="entry name" value="PROKAR_LIPOPROTEIN"/>
    <property type="match status" value="1"/>
</dbReference>
<evidence type="ECO:0000313" key="6">
    <source>
        <dbReference type="Proteomes" id="UP000270673"/>
    </source>
</evidence>
<protein>
    <submittedName>
        <fullName evidence="5">Outer membrane protein assembly factor BamD</fullName>
    </submittedName>
</protein>
<evidence type="ECO:0000256" key="2">
    <source>
        <dbReference type="ARBA" id="ARBA00023136"/>
    </source>
</evidence>
<dbReference type="NCBIfam" id="TIGR03302">
    <property type="entry name" value="OM_YfiO"/>
    <property type="match status" value="1"/>
</dbReference>
<organism evidence="5 6">
    <name type="scientific">Butyricimonas faecalis</name>
    <dbReference type="NCBI Taxonomy" id="2093856"/>
    <lineage>
        <taxon>Bacteria</taxon>
        <taxon>Pseudomonadati</taxon>
        <taxon>Bacteroidota</taxon>
        <taxon>Bacteroidia</taxon>
        <taxon>Bacteroidales</taxon>
        <taxon>Odoribacteraceae</taxon>
        <taxon>Butyricimonas</taxon>
    </lineage>
</organism>